<dbReference type="AlphaFoldDB" id="A0A0D9ZPN9"/>
<organism evidence="1">
    <name type="scientific">Oryza glumipatula</name>
    <dbReference type="NCBI Taxonomy" id="40148"/>
    <lineage>
        <taxon>Eukaryota</taxon>
        <taxon>Viridiplantae</taxon>
        <taxon>Streptophyta</taxon>
        <taxon>Embryophyta</taxon>
        <taxon>Tracheophyta</taxon>
        <taxon>Spermatophyta</taxon>
        <taxon>Magnoliopsida</taxon>
        <taxon>Liliopsida</taxon>
        <taxon>Poales</taxon>
        <taxon>Poaceae</taxon>
        <taxon>BOP clade</taxon>
        <taxon>Oryzoideae</taxon>
        <taxon>Oryzeae</taxon>
        <taxon>Oryzinae</taxon>
        <taxon>Oryza</taxon>
    </lineage>
</organism>
<dbReference type="Proteomes" id="UP000026961">
    <property type="component" value="Chromosome 4"/>
</dbReference>
<keyword evidence="2" id="KW-1185">Reference proteome</keyword>
<dbReference type="Gramene" id="OGLUM04G22700.1">
    <property type="protein sequence ID" value="OGLUM04G22700.1"/>
    <property type="gene ID" value="OGLUM04G22700"/>
</dbReference>
<dbReference type="SUPFAM" id="SSF57850">
    <property type="entry name" value="RING/U-box"/>
    <property type="match status" value="1"/>
</dbReference>
<dbReference type="InterPro" id="IPR013083">
    <property type="entry name" value="Znf_RING/FYVE/PHD"/>
</dbReference>
<evidence type="ECO:0000313" key="1">
    <source>
        <dbReference type="EnsemblPlants" id="OGLUM04G22700.1"/>
    </source>
</evidence>
<dbReference type="HOGENOM" id="CLU_1557785_0_0_1"/>
<accession>A0A0D9ZPN9</accession>
<dbReference type="Gene3D" id="3.30.40.10">
    <property type="entry name" value="Zinc/RING finger domain, C3HC4 (zinc finger)"/>
    <property type="match status" value="1"/>
</dbReference>
<evidence type="ECO:0008006" key="3">
    <source>
        <dbReference type="Google" id="ProtNLM"/>
    </source>
</evidence>
<evidence type="ECO:0000313" key="2">
    <source>
        <dbReference type="Proteomes" id="UP000026961"/>
    </source>
</evidence>
<reference evidence="1" key="2">
    <citation type="submission" date="2018-05" db="EMBL/GenBank/DDBJ databases">
        <title>OgluRS3 (Oryza glumaepatula Reference Sequence Version 3).</title>
        <authorList>
            <person name="Zhang J."/>
            <person name="Kudrna D."/>
            <person name="Lee S."/>
            <person name="Talag J."/>
            <person name="Welchert J."/>
            <person name="Wing R.A."/>
        </authorList>
    </citation>
    <scope>NUCLEOTIDE SEQUENCE [LARGE SCALE GENOMIC DNA]</scope>
</reference>
<proteinExistence type="predicted"/>
<sequence>MARSCSSSGSDHSSYDLALTLRRKLLLLLDILAVLRFLAAALLERLGVVSCQEDNELPGCHSWCDSDVVDTGAMERLMQAKLSTSWYRLWRRASRGGSDNMASPHGDTSADICTICLAELEAGGGGGGCQRQVAELSSCSHAFHAACIDGCLIRPAKHAALLATSCVLAATWTIFRFIEE</sequence>
<dbReference type="EnsemblPlants" id="OGLUM04G22700.1">
    <property type="protein sequence ID" value="OGLUM04G22700.1"/>
    <property type="gene ID" value="OGLUM04G22700"/>
</dbReference>
<dbReference type="eggNOG" id="ENOG502R3K9">
    <property type="taxonomic scope" value="Eukaryota"/>
</dbReference>
<dbReference type="STRING" id="40148.A0A0D9ZPN9"/>
<reference evidence="1" key="1">
    <citation type="submission" date="2015-04" db="UniProtKB">
        <authorList>
            <consortium name="EnsemblPlants"/>
        </authorList>
    </citation>
    <scope>IDENTIFICATION</scope>
</reference>
<protein>
    <recommendedName>
        <fullName evidence="3">RING-type domain-containing protein</fullName>
    </recommendedName>
</protein>
<name>A0A0D9ZPN9_9ORYZ</name>